<dbReference type="SUPFAM" id="SSF52799">
    <property type="entry name" value="(Phosphotyrosine protein) phosphatases II"/>
    <property type="match status" value="1"/>
</dbReference>
<dbReference type="EMBL" id="SJOL01003761">
    <property type="protein sequence ID" value="TGZ72381.1"/>
    <property type="molecule type" value="Genomic_DNA"/>
</dbReference>
<dbReference type="PANTHER" id="PTHR46377:SF1">
    <property type="entry name" value="DUAL SPECIFICITY PROTEIN PHOSPHATASE 19"/>
    <property type="match status" value="1"/>
</dbReference>
<name>A0A4S2M7H1_OPIFE</name>
<feature type="domain" description="Tyrosine specific protein phosphatases" evidence="2">
    <location>
        <begin position="120"/>
        <end position="188"/>
    </location>
</feature>
<dbReference type="InterPro" id="IPR000387">
    <property type="entry name" value="Tyr_Pase_dom"/>
</dbReference>
<feature type="domain" description="Tyrosine-protein phosphatase" evidence="1">
    <location>
        <begin position="56"/>
        <end position="193"/>
    </location>
</feature>
<dbReference type="PROSITE" id="PS50054">
    <property type="entry name" value="TYR_PHOSPHATASE_DUAL"/>
    <property type="match status" value="1"/>
</dbReference>
<sequence>MNLRNAIKDFNSRTLRSTLVHVRNLDGSVVVTDKRGNIVAHRERSADSEPNFSQYGFIPNPNPDLQVGSQDVARDLNCLQSNGVTHVINLVSNIVPNLYPHLFDYLSLVLYDDMHFALGDSIRQCVNYLERIRRSGGVCFVHCDVGRCRAPSMVIAYLMKVEDYSYERAYTEVNNARNVAINLNYKMQLMSLA</sequence>
<accession>A0A4S2M7H1</accession>
<evidence type="ECO:0000259" key="1">
    <source>
        <dbReference type="PROSITE" id="PS50054"/>
    </source>
</evidence>
<dbReference type="PANTHER" id="PTHR46377">
    <property type="entry name" value="DUAL SPECIFICITY PROTEIN PHOSPHATASE 19"/>
    <property type="match status" value="1"/>
</dbReference>
<dbReference type="OrthoDB" id="10252009at2759"/>
<evidence type="ECO:0008006" key="5">
    <source>
        <dbReference type="Google" id="ProtNLM"/>
    </source>
</evidence>
<dbReference type="PROSITE" id="PS50056">
    <property type="entry name" value="TYR_PHOSPHATASE_2"/>
    <property type="match status" value="1"/>
</dbReference>
<dbReference type="Gene3D" id="3.90.190.10">
    <property type="entry name" value="Protein tyrosine phosphatase superfamily"/>
    <property type="match status" value="1"/>
</dbReference>
<gene>
    <name evidence="3" type="ORF">CRM22_002123</name>
</gene>
<dbReference type="Pfam" id="PF00782">
    <property type="entry name" value="DSPc"/>
    <property type="match status" value="1"/>
</dbReference>
<dbReference type="InterPro" id="IPR020422">
    <property type="entry name" value="TYR_PHOSPHATASE_DUAL_dom"/>
</dbReference>
<dbReference type="Proteomes" id="UP000308267">
    <property type="component" value="Unassembled WGS sequence"/>
</dbReference>
<dbReference type="STRING" id="147828.A0A4S2M7H1"/>
<dbReference type="SMART" id="SM00195">
    <property type="entry name" value="DSPc"/>
    <property type="match status" value="1"/>
</dbReference>
<protein>
    <recommendedName>
        <fullName evidence="5">Tyrosine specific protein phosphatases domain-containing protein</fullName>
    </recommendedName>
</protein>
<proteinExistence type="predicted"/>
<dbReference type="AlphaFoldDB" id="A0A4S2M7H1"/>
<evidence type="ECO:0000313" key="4">
    <source>
        <dbReference type="Proteomes" id="UP000308267"/>
    </source>
</evidence>
<dbReference type="CDD" id="cd14498">
    <property type="entry name" value="DSP"/>
    <property type="match status" value="1"/>
</dbReference>
<organism evidence="3 4">
    <name type="scientific">Opisthorchis felineus</name>
    <dbReference type="NCBI Taxonomy" id="147828"/>
    <lineage>
        <taxon>Eukaryota</taxon>
        <taxon>Metazoa</taxon>
        <taxon>Spiralia</taxon>
        <taxon>Lophotrochozoa</taxon>
        <taxon>Platyhelminthes</taxon>
        <taxon>Trematoda</taxon>
        <taxon>Digenea</taxon>
        <taxon>Opisthorchiida</taxon>
        <taxon>Opisthorchiata</taxon>
        <taxon>Opisthorchiidae</taxon>
        <taxon>Opisthorchis</taxon>
    </lineage>
</organism>
<reference evidence="3 4" key="1">
    <citation type="journal article" date="2019" name="BMC Genomics">
        <title>New insights from Opisthorchis felineus genome: update on genomics of the epidemiologically important liver flukes.</title>
        <authorList>
            <person name="Ershov N.I."/>
            <person name="Mordvinov V.A."/>
            <person name="Prokhortchouk E.B."/>
            <person name="Pakharukova M.Y."/>
            <person name="Gunbin K.V."/>
            <person name="Ustyantsev K."/>
            <person name="Genaev M.A."/>
            <person name="Blinov A.G."/>
            <person name="Mazur A."/>
            <person name="Boulygina E."/>
            <person name="Tsygankova S."/>
            <person name="Khrameeva E."/>
            <person name="Chekanov N."/>
            <person name="Fan G."/>
            <person name="Xiao A."/>
            <person name="Zhang H."/>
            <person name="Xu X."/>
            <person name="Yang H."/>
            <person name="Solovyev V."/>
            <person name="Lee S.M."/>
            <person name="Liu X."/>
            <person name="Afonnikov D.A."/>
            <person name="Skryabin K.G."/>
        </authorList>
    </citation>
    <scope>NUCLEOTIDE SEQUENCE [LARGE SCALE GENOMIC DNA]</scope>
    <source>
        <strain evidence="3">AK-0245</strain>
        <tissue evidence="3">Whole organism</tissue>
    </source>
</reference>
<keyword evidence="4" id="KW-1185">Reference proteome</keyword>
<dbReference type="InterPro" id="IPR029021">
    <property type="entry name" value="Prot-tyrosine_phosphatase-like"/>
</dbReference>
<dbReference type="GO" id="GO:0005737">
    <property type="term" value="C:cytoplasm"/>
    <property type="evidence" value="ECO:0007669"/>
    <property type="project" value="TreeGrafter"/>
</dbReference>
<dbReference type="InterPro" id="IPR000340">
    <property type="entry name" value="Dual-sp_phosphatase_cat-dom"/>
</dbReference>
<dbReference type="GO" id="GO:0008579">
    <property type="term" value="F:JUN kinase phosphatase activity"/>
    <property type="evidence" value="ECO:0007669"/>
    <property type="project" value="TreeGrafter"/>
</dbReference>
<comment type="caution">
    <text evidence="3">The sequence shown here is derived from an EMBL/GenBank/DDBJ whole genome shotgun (WGS) entry which is preliminary data.</text>
</comment>
<evidence type="ECO:0000313" key="3">
    <source>
        <dbReference type="EMBL" id="TGZ72381.1"/>
    </source>
</evidence>
<evidence type="ECO:0000259" key="2">
    <source>
        <dbReference type="PROSITE" id="PS50056"/>
    </source>
</evidence>